<keyword evidence="6" id="KW-0472">Membrane</keyword>
<protein>
    <recommendedName>
        <fullName evidence="9">S-protein homolog</fullName>
    </recommendedName>
</protein>
<dbReference type="Pfam" id="PF05938">
    <property type="entry name" value="Self-incomp_S1"/>
    <property type="match status" value="1"/>
</dbReference>
<sequence length="160" mass="18234">MRLEKNIFPFITFMIVITSCIHSTITLNIPFITDKTYTIHLGSRIRSLSAPLIVQCTPPNSTKLGQNELSFGKEVSYKLPIIGNTTKFTCEFNWGNGIETNDRSVDVFEYGVEDKVCNVTENVYWKALPDGLYFTCEDDFVGFKRCEWNPQVPCKSPKES</sequence>
<evidence type="ECO:0000313" key="7">
    <source>
        <dbReference type="EMBL" id="KAK9723901.1"/>
    </source>
</evidence>
<gene>
    <name evidence="7" type="ORF">RND81_05G033100</name>
</gene>
<accession>A0AAW1KQH6</accession>
<evidence type="ECO:0000256" key="3">
    <source>
        <dbReference type="ARBA" id="ARBA00022471"/>
    </source>
</evidence>
<keyword evidence="6" id="KW-0812">Transmembrane</keyword>
<dbReference type="InterPro" id="IPR010264">
    <property type="entry name" value="Self-incomp_S1"/>
</dbReference>
<dbReference type="EMBL" id="JBDFQZ010000005">
    <property type="protein sequence ID" value="KAK9723901.1"/>
    <property type="molecule type" value="Genomic_DNA"/>
</dbReference>
<comment type="similarity">
    <text evidence="2">Belongs to the plant self-incompatibility (S1) protein family.</text>
</comment>
<proteinExistence type="inferred from homology"/>
<evidence type="ECO:0000313" key="8">
    <source>
        <dbReference type="Proteomes" id="UP001443914"/>
    </source>
</evidence>
<comment type="subcellular location">
    <subcellularLocation>
        <location evidence="1">Secreted</location>
    </subcellularLocation>
</comment>
<organism evidence="7 8">
    <name type="scientific">Saponaria officinalis</name>
    <name type="common">Common soapwort</name>
    <name type="synonym">Lychnis saponaria</name>
    <dbReference type="NCBI Taxonomy" id="3572"/>
    <lineage>
        <taxon>Eukaryota</taxon>
        <taxon>Viridiplantae</taxon>
        <taxon>Streptophyta</taxon>
        <taxon>Embryophyta</taxon>
        <taxon>Tracheophyta</taxon>
        <taxon>Spermatophyta</taxon>
        <taxon>Magnoliopsida</taxon>
        <taxon>eudicotyledons</taxon>
        <taxon>Gunneridae</taxon>
        <taxon>Pentapetalae</taxon>
        <taxon>Caryophyllales</taxon>
        <taxon>Caryophyllaceae</taxon>
        <taxon>Caryophylleae</taxon>
        <taxon>Saponaria</taxon>
    </lineage>
</organism>
<name>A0AAW1KQH6_SAPOF</name>
<evidence type="ECO:0008006" key="9">
    <source>
        <dbReference type="Google" id="ProtNLM"/>
    </source>
</evidence>
<keyword evidence="6" id="KW-1133">Transmembrane helix</keyword>
<evidence type="ECO:0000256" key="2">
    <source>
        <dbReference type="ARBA" id="ARBA00005581"/>
    </source>
</evidence>
<dbReference type="PROSITE" id="PS51257">
    <property type="entry name" value="PROKAR_LIPOPROTEIN"/>
    <property type="match status" value="1"/>
</dbReference>
<dbReference type="AlphaFoldDB" id="A0AAW1KQH6"/>
<evidence type="ECO:0000256" key="1">
    <source>
        <dbReference type="ARBA" id="ARBA00004613"/>
    </source>
</evidence>
<evidence type="ECO:0000256" key="4">
    <source>
        <dbReference type="ARBA" id="ARBA00022525"/>
    </source>
</evidence>
<feature type="transmembrane region" description="Helical" evidence="6">
    <location>
        <begin position="7"/>
        <end position="25"/>
    </location>
</feature>
<evidence type="ECO:0000256" key="5">
    <source>
        <dbReference type="ARBA" id="ARBA00022729"/>
    </source>
</evidence>
<keyword evidence="8" id="KW-1185">Reference proteome</keyword>
<evidence type="ECO:0000256" key="6">
    <source>
        <dbReference type="SAM" id="Phobius"/>
    </source>
</evidence>
<keyword evidence="5" id="KW-0732">Signal</keyword>
<dbReference type="Proteomes" id="UP001443914">
    <property type="component" value="Unassembled WGS sequence"/>
</dbReference>
<reference evidence="7" key="1">
    <citation type="submission" date="2024-03" db="EMBL/GenBank/DDBJ databases">
        <title>WGS assembly of Saponaria officinalis var. Norfolk2.</title>
        <authorList>
            <person name="Jenkins J."/>
            <person name="Shu S."/>
            <person name="Grimwood J."/>
            <person name="Barry K."/>
            <person name="Goodstein D."/>
            <person name="Schmutz J."/>
            <person name="Leebens-Mack J."/>
            <person name="Osbourn A."/>
        </authorList>
    </citation>
    <scope>NUCLEOTIDE SEQUENCE [LARGE SCALE GENOMIC DNA]</scope>
    <source>
        <strain evidence="7">JIC</strain>
    </source>
</reference>
<dbReference type="GO" id="GO:0005576">
    <property type="term" value="C:extracellular region"/>
    <property type="evidence" value="ECO:0007669"/>
    <property type="project" value="UniProtKB-SubCell"/>
</dbReference>
<dbReference type="GO" id="GO:0060320">
    <property type="term" value="P:rejection of self pollen"/>
    <property type="evidence" value="ECO:0007669"/>
    <property type="project" value="UniProtKB-KW"/>
</dbReference>
<keyword evidence="4" id="KW-0964">Secreted</keyword>
<keyword evidence="3" id="KW-0713">Self-incompatibility</keyword>
<comment type="caution">
    <text evidence="7">The sequence shown here is derived from an EMBL/GenBank/DDBJ whole genome shotgun (WGS) entry which is preliminary data.</text>
</comment>